<evidence type="ECO:0000313" key="6">
    <source>
        <dbReference type="EMBL" id="VAW38822.1"/>
    </source>
</evidence>
<evidence type="ECO:0000256" key="3">
    <source>
        <dbReference type="ARBA" id="ARBA00022837"/>
    </source>
</evidence>
<keyword evidence="2" id="KW-0479">Metal-binding</keyword>
<evidence type="ECO:0000256" key="4">
    <source>
        <dbReference type="ARBA" id="ARBA00023263"/>
    </source>
</evidence>
<dbReference type="GO" id="GO:0046872">
    <property type="term" value="F:metal ion binding"/>
    <property type="evidence" value="ECO:0007669"/>
    <property type="project" value="UniProtKB-KW"/>
</dbReference>
<dbReference type="Gene3D" id="3.40.50.410">
    <property type="entry name" value="von Willebrand factor, type A domain"/>
    <property type="match status" value="1"/>
</dbReference>
<feature type="non-terminal residue" evidence="6">
    <location>
        <position position="951"/>
    </location>
</feature>
<dbReference type="InterPro" id="IPR008707">
    <property type="entry name" value="B-propeller_PilY1"/>
</dbReference>
<gene>
    <name evidence="6" type="ORF">MNBD_DELTA02-975</name>
</gene>
<evidence type="ECO:0000259" key="5">
    <source>
        <dbReference type="Pfam" id="PF05567"/>
    </source>
</evidence>
<comment type="subcellular location">
    <subcellularLocation>
        <location evidence="1">Fimbrium</location>
    </subcellularLocation>
</comment>
<dbReference type="AlphaFoldDB" id="A0A3B0VIJ8"/>
<dbReference type="EMBL" id="UOEZ01000079">
    <property type="protein sequence ID" value="VAW38822.1"/>
    <property type="molecule type" value="Genomic_DNA"/>
</dbReference>
<feature type="domain" description="PilY1 beta-propeller" evidence="5">
    <location>
        <begin position="564"/>
        <end position="815"/>
    </location>
</feature>
<dbReference type="InterPro" id="IPR011047">
    <property type="entry name" value="Quinoprotein_ADH-like_sf"/>
</dbReference>
<accession>A0A3B0VIJ8</accession>
<organism evidence="6">
    <name type="scientific">hydrothermal vent metagenome</name>
    <dbReference type="NCBI Taxonomy" id="652676"/>
    <lineage>
        <taxon>unclassified sequences</taxon>
        <taxon>metagenomes</taxon>
        <taxon>ecological metagenomes</taxon>
    </lineage>
</organism>
<feature type="non-terminal residue" evidence="6">
    <location>
        <position position="1"/>
    </location>
</feature>
<proteinExistence type="predicted"/>
<keyword evidence="3" id="KW-0106">Calcium</keyword>
<dbReference type="InterPro" id="IPR036465">
    <property type="entry name" value="vWFA_dom_sf"/>
</dbReference>
<name>A0A3B0VIJ8_9ZZZZ</name>
<protein>
    <submittedName>
        <fullName evidence="6">Type IV fimbrial biogenesis protein PilY1</fullName>
    </submittedName>
</protein>
<sequence>DQYPGDTEIYGVSTQAIEPNVLIFLDNSGSMTGNVVSGTAYDPSVTYPVTNDCWWSACSSNKVYRWFYFSWLEHMSNVSSVSCSSAYTALTTSGTYQGQLNTDGTCSQTLASFATGNYINWLGTSGGLRPKIDVAKEVLENLILSTDGVRFGLMIFNSDNEGGHIAGIGDGYGYTEGGSDYHAYIKDMSDIFVGTTTNKTALIATINNVNADTWTPLAETLYEGLQYYEGDSVYFGGSGTYTTPIQYSCQQNYAIIITDGMSTLDRHSVLATLCTGGDCDGDGYEPGSDPTKSYSSDGSDYLDDVAKYLYDTDLLPDNGADVKTHGKQNVITHTIGFGLGGNASATELLEETAFNGGGVAYLASSTSDLSESLRQILATIVEDNTSYVAPVLPVSPENRTFSGSRLYMGFFKPQSGAFWYGNLKKYGLDSSGNILDKNGAAATNADGSIKDNAISYWSTAADGPDVAAGGVGGLLMSRATERNIYTYTGSSSALTDSSNAFTTTNTAITFSLMAVVDDTEKDSLINYVHGKDAYDDDGNGTTTEKRNWILGDILHSKPLVVNYNTYSLSAESDCSVNKTMVYVGGNDGMLHAYNDCDGSEAWAFIPQDQLPYLQNLPGSTHGYSVDSSPKPYIYDADGDGNIEAGDKAVLIFGERRGGNYYYAVDVTDPASPVYMWRLSATESPSTINTDYSELGESWSEPQIANISFQSSPSSPLETKVVAFIGGGYDNVNEDVNPALTNTKGRAIYAVEIATLSSGGVPSFSASGYKLWGYTSLTSSIPSDISVLDVDDNGFVDRAYVGDTGGNMWKLNMTDTQPSNWTVTKIFQGAAGSKIFYRPVVTLENGYEMLFFATGDRAHPTSTGMVDRLYAVKDTGQTSTTTETDLVDATSTNSVDITSAYGWYIQLSLNSGEKSLAPAAVISGIAYYTTYTPFISAGGSTDPCVVGNRGTA</sequence>
<dbReference type="SUPFAM" id="SSF53300">
    <property type="entry name" value="vWA-like"/>
    <property type="match status" value="1"/>
</dbReference>
<keyword evidence="4" id="KW-0281">Fimbrium</keyword>
<evidence type="ECO:0000256" key="2">
    <source>
        <dbReference type="ARBA" id="ARBA00022723"/>
    </source>
</evidence>
<dbReference type="SUPFAM" id="SSF50998">
    <property type="entry name" value="Quinoprotein alcohol dehydrogenase-like"/>
    <property type="match status" value="1"/>
</dbReference>
<dbReference type="GO" id="GO:0009289">
    <property type="term" value="C:pilus"/>
    <property type="evidence" value="ECO:0007669"/>
    <property type="project" value="UniProtKB-SubCell"/>
</dbReference>
<evidence type="ECO:0000256" key="1">
    <source>
        <dbReference type="ARBA" id="ARBA00004561"/>
    </source>
</evidence>
<dbReference type="Pfam" id="PF05567">
    <property type="entry name" value="T4P_PilY1"/>
    <property type="match status" value="1"/>
</dbReference>
<reference evidence="6" key="1">
    <citation type="submission" date="2018-06" db="EMBL/GenBank/DDBJ databases">
        <authorList>
            <person name="Zhirakovskaya E."/>
        </authorList>
    </citation>
    <scope>NUCLEOTIDE SEQUENCE</scope>
</reference>